<proteinExistence type="predicted"/>
<reference evidence="2" key="1">
    <citation type="submission" date="2014-09" db="EMBL/GenBank/DDBJ databases">
        <authorList>
            <person name="Magalhaes I.L.F."/>
            <person name="Oliveira U."/>
            <person name="Santos F.R."/>
            <person name="Vidigal T.H.D.A."/>
            <person name="Brescovit A.D."/>
            <person name="Santos A.J."/>
        </authorList>
    </citation>
    <scope>NUCLEOTIDE SEQUENCE</scope>
    <source>
        <tissue evidence="2">Shoot tissue taken approximately 20 cm above the soil surface</tissue>
    </source>
</reference>
<dbReference type="AlphaFoldDB" id="A0A0A9BDC1"/>
<organism evidence="2">
    <name type="scientific">Arundo donax</name>
    <name type="common">Giant reed</name>
    <name type="synonym">Donax arundinaceus</name>
    <dbReference type="NCBI Taxonomy" id="35708"/>
    <lineage>
        <taxon>Eukaryota</taxon>
        <taxon>Viridiplantae</taxon>
        <taxon>Streptophyta</taxon>
        <taxon>Embryophyta</taxon>
        <taxon>Tracheophyta</taxon>
        <taxon>Spermatophyta</taxon>
        <taxon>Magnoliopsida</taxon>
        <taxon>Liliopsida</taxon>
        <taxon>Poales</taxon>
        <taxon>Poaceae</taxon>
        <taxon>PACMAD clade</taxon>
        <taxon>Arundinoideae</taxon>
        <taxon>Arundineae</taxon>
        <taxon>Arundo</taxon>
    </lineage>
</organism>
<dbReference type="EMBL" id="GBRH01238670">
    <property type="protein sequence ID" value="JAD59225.1"/>
    <property type="molecule type" value="Transcribed_RNA"/>
</dbReference>
<name>A0A0A9BDC1_ARUDO</name>
<protein>
    <submittedName>
        <fullName evidence="2">Uncharacterized protein</fullName>
    </submittedName>
</protein>
<evidence type="ECO:0000313" key="2">
    <source>
        <dbReference type="EMBL" id="JAD59225.1"/>
    </source>
</evidence>
<sequence length="37" mass="3919">MSATTRLRSMLIISLLSLLSLISAASHGGRMCSSHDT</sequence>
<feature type="signal peptide" evidence="1">
    <location>
        <begin position="1"/>
        <end position="24"/>
    </location>
</feature>
<feature type="chain" id="PRO_5002042863" evidence="1">
    <location>
        <begin position="25"/>
        <end position="37"/>
    </location>
</feature>
<reference evidence="2" key="2">
    <citation type="journal article" date="2015" name="Data Brief">
        <title>Shoot transcriptome of the giant reed, Arundo donax.</title>
        <authorList>
            <person name="Barrero R.A."/>
            <person name="Guerrero F.D."/>
            <person name="Moolhuijzen P."/>
            <person name="Goolsby J.A."/>
            <person name="Tidwell J."/>
            <person name="Bellgard S.E."/>
            <person name="Bellgard M.I."/>
        </authorList>
    </citation>
    <scope>NUCLEOTIDE SEQUENCE</scope>
    <source>
        <tissue evidence="2">Shoot tissue taken approximately 20 cm above the soil surface</tissue>
    </source>
</reference>
<evidence type="ECO:0000256" key="1">
    <source>
        <dbReference type="SAM" id="SignalP"/>
    </source>
</evidence>
<keyword evidence="1" id="KW-0732">Signal</keyword>
<accession>A0A0A9BDC1</accession>